<keyword evidence="3 7" id="KW-0812">Transmembrane</keyword>
<evidence type="ECO:0000259" key="8">
    <source>
        <dbReference type="PROSITE" id="PS50850"/>
    </source>
</evidence>
<evidence type="ECO:0000313" key="9">
    <source>
        <dbReference type="EMBL" id="HIZ72626.1"/>
    </source>
</evidence>
<feature type="transmembrane region" description="Helical" evidence="7">
    <location>
        <begin position="365"/>
        <end position="387"/>
    </location>
</feature>
<dbReference type="SUPFAM" id="SSF103473">
    <property type="entry name" value="MFS general substrate transporter"/>
    <property type="match status" value="1"/>
</dbReference>
<keyword evidence="4 7" id="KW-1133">Transmembrane helix</keyword>
<feature type="transmembrane region" description="Helical" evidence="7">
    <location>
        <begin position="93"/>
        <end position="110"/>
    </location>
</feature>
<evidence type="ECO:0000256" key="1">
    <source>
        <dbReference type="ARBA" id="ARBA00004651"/>
    </source>
</evidence>
<dbReference type="InterPro" id="IPR050495">
    <property type="entry name" value="ATG22/LtaA_families"/>
</dbReference>
<evidence type="ECO:0000256" key="3">
    <source>
        <dbReference type="ARBA" id="ARBA00022692"/>
    </source>
</evidence>
<comment type="caution">
    <text evidence="9">The sequence shown here is derived from an EMBL/GenBank/DDBJ whole genome shotgun (WGS) entry which is preliminary data.</text>
</comment>
<name>A0A9D2G5E8_9FIRM</name>
<sequence>MSEARAAKARQANPNKRKEIAWILYDVGNSAFTLLVSTVLPIYFNYLVTSAGLAATDATAIWGYAASAVTLCVAVLSPILGSFADDVGRKKPLFFFSAVLGVLGCGALGIPMGWIAFLAVFVVAKICYSVSLVFYDAMLTDVTTPERLDDISAKGYAFGYVGSCIPFLIGIYLINFTDLAITVSMPVACLINALWWFGFTLPLTKEYEQTHFIRRAKNTVRGSFKRLFSVFGKKTDLPNRRGIILFLVAFFLYIDGVYTVIDMATSFGTALGFDTTSLLLALLLTQIIAFPAAIVFGKLASRVHNDVLILVCVVAYTGVGIFAVFMTQGWQFWVLACVVGLFQGGVQALSRSYFAQIIPAEQSGLLFGILDIFGKGAAFIGTLLVGVVTQATGSVNMGALPIVVLFVLGLVALVFAARENRKFLFARRAQNAVASEAPSDGGNAAPESDPPQDTHE</sequence>
<dbReference type="Gene3D" id="1.20.1250.20">
    <property type="entry name" value="MFS general substrate transporter like domains"/>
    <property type="match status" value="1"/>
</dbReference>
<feature type="transmembrane region" description="Helical" evidence="7">
    <location>
        <begin position="332"/>
        <end position="353"/>
    </location>
</feature>
<protein>
    <submittedName>
        <fullName evidence="9">MFS transporter</fullName>
    </submittedName>
</protein>
<feature type="domain" description="Major facilitator superfamily (MFS) profile" evidence="8">
    <location>
        <begin position="1"/>
        <end position="421"/>
    </location>
</feature>
<organism evidence="9 10">
    <name type="scientific">Candidatus Gallimonas intestinavium</name>
    <dbReference type="NCBI Taxonomy" id="2838603"/>
    <lineage>
        <taxon>Bacteria</taxon>
        <taxon>Bacillati</taxon>
        <taxon>Bacillota</taxon>
        <taxon>Clostridia</taxon>
        <taxon>Candidatus Gallimonas</taxon>
    </lineage>
</organism>
<evidence type="ECO:0000256" key="4">
    <source>
        <dbReference type="ARBA" id="ARBA00022989"/>
    </source>
</evidence>
<feature type="transmembrane region" description="Helical" evidence="7">
    <location>
        <begin position="21"/>
        <end position="48"/>
    </location>
</feature>
<dbReference type="EMBL" id="DXBB01000055">
    <property type="protein sequence ID" value="HIZ72626.1"/>
    <property type="molecule type" value="Genomic_DNA"/>
</dbReference>
<reference evidence="9" key="2">
    <citation type="submission" date="2021-04" db="EMBL/GenBank/DDBJ databases">
        <authorList>
            <person name="Gilroy R."/>
        </authorList>
    </citation>
    <scope>NUCLEOTIDE SEQUENCE</scope>
    <source>
        <strain evidence="9">ChiW7-2402</strain>
    </source>
</reference>
<feature type="transmembrane region" description="Helical" evidence="7">
    <location>
        <begin position="116"/>
        <end position="135"/>
    </location>
</feature>
<reference evidence="9" key="1">
    <citation type="journal article" date="2021" name="PeerJ">
        <title>Extensive microbial diversity within the chicken gut microbiome revealed by metagenomics and culture.</title>
        <authorList>
            <person name="Gilroy R."/>
            <person name="Ravi A."/>
            <person name="Getino M."/>
            <person name="Pursley I."/>
            <person name="Horton D.L."/>
            <person name="Alikhan N.F."/>
            <person name="Baker D."/>
            <person name="Gharbi K."/>
            <person name="Hall N."/>
            <person name="Watson M."/>
            <person name="Adriaenssens E.M."/>
            <person name="Foster-Nyarko E."/>
            <person name="Jarju S."/>
            <person name="Secka A."/>
            <person name="Antonio M."/>
            <person name="Oren A."/>
            <person name="Chaudhuri R.R."/>
            <person name="La Ragione R."/>
            <person name="Hildebrand F."/>
            <person name="Pallen M.J."/>
        </authorList>
    </citation>
    <scope>NUCLEOTIDE SEQUENCE</scope>
    <source>
        <strain evidence="9">ChiW7-2402</strain>
    </source>
</reference>
<dbReference type="GO" id="GO:0005886">
    <property type="term" value="C:plasma membrane"/>
    <property type="evidence" value="ECO:0007669"/>
    <property type="project" value="UniProtKB-SubCell"/>
</dbReference>
<evidence type="ECO:0000256" key="5">
    <source>
        <dbReference type="ARBA" id="ARBA00023136"/>
    </source>
</evidence>
<feature type="transmembrane region" description="Helical" evidence="7">
    <location>
        <begin position="399"/>
        <end position="417"/>
    </location>
</feature>
<feature type="transmembrane region" description="Helical" evidence="7">
    <location>
        <begin position="60"/>
        <end position="81"/>
    </location>
</feature>
<dbReference type="InterPro" id="IPR024671">
    <property type="entry name" value="Atg22-like"/>
</dbReference>
<dbReference type="AlphaFoldDB" id="A0A9D2G5E8"/>
<dbReference type="Proteomes" id="UP000824102">
    <property type="component" value="Unassembled WGS sequence"/>
</dbReference>
<feature type="transmembrane region" description="Helical" evidence="7">
    <location>
        <begin position="243"/>
        <end position="261"/>
    </location>
</feature>
<proteinExistence type="predicted"/>
<evidence type="ECO:0000256" key="7">
    <source>
        <dbReference type="SAM" id="Phobius"/>
    </source>
</evidence>
<dbReference type="Pfam" id="PF11700">
    <property type="entry name" value="ATG22"/>
    <property type="match status" value="2"/>
</dbReference>
<accession>A0A9D2G5E8</accession>
<keyword evidence="5 7" id="KW-0472">Membrane</keyword>
<keyword evidence="2" id="KW-0813">Transport</keyword>
<dbReference type="PANTHER" id="PTHR23519">
    <property type="entry name" value="AUTOPHAGY-RELATED PROTEIN 22"/>
    <property type="match status" value="1"/>
</dbReference>
<dbReference type="PANTHER" id="PTHR23519:SF1">
    <property type="entry name" value="AUTOPHAGY-RELATED PROTEIN 22"/>
    <property type="match status" value="1"/>
</dbReference>
<feature type="region of interest" description="Disordered" evidence="6">
    <location>
        <begin position="433"/>
        <end position="456"/>
    </location>
</feature>
<evidence type="ECO:0000313" key="10">
    <source>
        <dbReference type="Proteomes" id="UP000824102"/>
    </source>
</evidence>
<dbReference type="GO" id="GO:0022857">
    <property type="term" value="F:transmembrane transporter activity"/>
    <property type="evidence" value="ECO:0007669"/>
    <property type="project" value="InterPro"/>
</dbReference>
<comment type="subcellular location">
    <subcellularLocation>
        <location evidence="1">Cell membrane</location>
        <topology evidence="1">Multi-pass membrane protein</topology>
    </subcellularLocation>
</comment>
<evidence type="ECO:0000256" key="6">
    <source>
        <dbReference type="SAM" id="MobiDB-lite"/>
    </source>
</evidence>
<feature type="transmembrane region" description="Helical" evidence="7">
    <location>
        <begin position="307"/>
        <end position="326"/>
    </location>
</feature>
<feature type="transmembrane region" description="Helical" evidence="7">
    <location>
        <begin position="180"/>
        <end position="204"/>
    </location>
</feature>
<dbReference type="InterPro" id="IPR036259">
    <property type="entry name" value="MFS_trans_sf"/>
</dbReference>
<evidence type="ECO:0000256" key="2">
    <source>
        <dbReference type="ARBA" id="ARBA00022448"/>
    </source>
</evidence>
<feature type="transmembrane region" description="Helical" evidence="7">
    <location>
        <begin position="281"/>
        <end position="300"/>
    </location>
</feature>
<dbReference type="PROSITE" id="PS50850">
    <property type="entry name" value="MFS"/>
    <property type="match status" value="1"/>
</dbReference>
<dbReference type="InterPro" id="IPR020846">
    <property type="entry name" value="MFS_dom"/>
</dbReference>
<gene>
    <name evidence="9" type="ORF">H9964_03490</name>
</gene>
<feature type="transmembrane region" description="Helical" evidence="7">
    <location>
        <begin position="156"/>
        <end position="174"/>
    </location>
</feature>